<dbReference type="PANTHER" id="PTHR24148:SF64">
    <property type="entry name" value="HETEROKARYON INCOMPATIBILITY DOMAIN-CONTAINING PROTEIN"/>
    <property type="match status" value="1"/>
</dbReference>
<dbReference type="KEGG" id="glz:GLAREA_10963"/>
<evidence type="ECO:0000313" key="3">
    <source>
        <dbReference type="Proteomes" id="UP000016922"/>
    </source>
</evidence>
<evidence type="ECO:0000259" key="1">
    <source>
        <dbReference type="Pfam" id="PF06985"/>
    </source>
</evidence>
<organism evidence="2 3">
    <name type="scientific">Glarea lozoyensis (strain ATCC 20868 / MF5171)</name>
    <dbReference type="NCBI Taxonomy" id="1116229"/>
    <lineage>
        <taxon>Eukaryota</taxon>
        <taxon>Fungi</taxon>
        <taxon>Dikarya</taxon>
        <taxon>Ascomycota</taxon>
        <taxon>Pezizomycotina</taxon>
        <taxon>Leotiomycetes</taxon>
        <taxon>Helotiales</taxon>
        <taxon>Helotiaceae</taxon>
        <taxon>Glarea</taxon>
    </lineage>
</organism>
<feature type="domain" description="Heterokaryon incompatibility" evidence="1">
    <location>
        <begin position="95"/>
        <end position="245"/>
    </location>
</feature>
<dbReference type="Proteomes" id="UP000016922">
    <property type="component" value="Unassembled WGS sequence"/>
</dbReference>
<evidence type="ECO:0000313" key="2">
    <source>
        <dbReference type="EMBL" id="EPE35266.1"/>
    </source>
</evidence>
<proteinExistence type="predicted"/>
<dbReference type="HOGENOM" id="CLU_352674_0_0_1"/>
<dbReference type="GeneID" id="19470007"/>
<sequence>MKLDTSIPFGTTYQSIPQLKAKILEFSQFAIPHHRDPGFLNSLHFLATYRPGETTPPAENEHSNGEHCPCKTASRFSHSDSQTLRLAKTQECTHYLAVSYCWHRGEATRENPDDKFRIRTAEGKERYARAPTDILKRAIEYAIQYDISYIWIDQDCIEQSDRDGKVAGIQSLDLVYRRAVYSVGLLRHTLNSQRHIDALMGIREAQQAFATPDAILPYVDWEAVRELLEHLAGNEWFTRSWILQEHALAKDMRLCVKYGLDLKVPAILQVGLDQVEIIPKDFELATIGHQYVAEAKLDQLSFERLIQAADSINPRPVCQPLGTFEGKEERFGTNASKALWYLRKRKNTRVSDRITIIGNLCDYAIRLDARKMDLDGHSFSIAVLTLALLNGDFSLLFSETDEAVPESSHSWLPVPSSTFDQARSLRDLGDITRFATSGISDRGLSCNGIITQVNHQIDMTNLQKRYKLDYQNNKILKIQTNDEIQQKMDIKIISGIILGFEEQRYHVLASLIRSWAHNMASPDSEPEPPLAYRTADDHFKLKRLHWLINAVMSKGRLWCGNFGGDLSIREPTAIFDCSGPEMVFMPHSESMQNLPPLKLMNLPVAWVVDISKPSSLYNIDSRIGPQTTEDISIKCIRRVYSIFQPFSSGMAEHELEAEKDAVEILKARIGQARKNRERRARYKPRKNRYRKEGVWEEMMDPGQQYLEEEEEKKETGRQEQVVKERKALAKRKEEDLRESWAGHVQQAIADMQIVMREHKKLLSVTFYSLTPEHTSISVFISVVSSISFNPTTNKMST</sequence>
<dbReference type="eggNOG" id="ENOG502SM2V">
    <property type="taxonomic scope" value="Eukaryota"/>
</dbReference>
<dbReference type="AlphaFoldDB" id="S3DTL1"/>
<dbReference type="EMBL" id="KE145354">
    <property type="protein sequence ID" value="EPE35266.1"/>
    <property type="molecule type" value="Genomic_DNA"/>
</dbReference>
<keyword evidence="3" id="KW-1185">Reference proteome</keyword>
<dbReference type="InterPro" id="IPR052895">
    <property type="entry name" value="HetReg/Transcr_Mod"/>
</dbReference>
<dbReference type="Pfam" id="PF06985">
    <property type="entry name" value="HET"/>
    <property type="match status" value="1"/>
</dbReference>
<reference evidence="2 3" key="1">
    <citation type="journal article" date="2013" name="BMC Genomics">
        <title>Genomics-driven discovery of the pneumocandin biosynthetic gene cluster in the fungus Glarea lozoyensis.</title>
        <authorList>
            <person name="Chen L."/>
            <person name="Yue Q."/>
            <person name="Zhang X."/>
            <person name="Xiang M."/>
            <person name="Wang C."/>
            <person name="Li S."/>
            <person name="Che Y."/>
            <person name="Ortiz-Lopez F.J."/>
            <person name="Bills G.F."/>
            <person name="Liu X."/>
            <person name="An Z."/>
        </authorList>
    </citation>
    <scope>NUCLEOTIDE SEQUENCE [LARGE SCALE GENOMIC DNA]</scope>
    <source>
        <strain evidence="3">ATCC 20868 / MF5171</strain>
    </source>
</reference>
<dbReference type="RefSeq" id="XP_008077345.1">
    <property type="nucleotide sequence ID" value="XM_008079154.1"/>
</dbReference>
<dbReference type="OMA" id="HTMENIN"/>
<protein>
    <recommendedName>
        <fullName evidence="1">Heterokaryon incompatibility domain-containing protein</fullName>
    </recommendedName>
</protein>
<dbReference type="PANTHER" id="PTHR24148">
    <property type="entry name" value="ANKYRIN REPEAT DOMAIN-CONTAINING PROTEIN 39 HOMOLOG-RELATED"/>
    <property type="match status" value="1"/>
</dbReference>
<gene>
    <name evidence="2" type="ORF">GLAREA_10963</name>
</gene>
<dbReference type="OrthoDB" id="3565361at2759"/>
<name>S3DTL1_GLAL2</name>
<dbReference type="InterPro" id="IPR010730">
    <property type="entry name" value="HET"/>
</dbReference>
<accession>S3DTL1</accession>